<evidence type="ECO:0000256" key="2">
    <source>
        <dbReference type="SAM" id="Phobius"/>
    </source>
</evidence>
<keyword evidence="2" id="KW-1133">Transmembrane helix</keyword>
<feature type="compositionally biased region" description="Polar residues" evidence="1">
    <location>
        <begin position="134"/>
        <end position="155"/>
    </location>
</feature>
<sequence length="306" mass="33395">MSDSGRKEILEIAVVPVIGYSVSIAIAILAIIPNIYIIVAETSCTATYNYYAVVILEVIVWLFSKGGAAAAGFATRAGGDLGMPGTISAVCFAIIWLISLIYWIWMAVAISNHRKSGGQSRYHHKAGKGAQAIYGQSQTAKQRNTQSGEMSQTAQRGSVHYAHCDPYHPLRMHPTDSAPRVTIHEVSSQEHLRGQTSGTPACNHCQGARDGDEESGCGECHRCEEGSRQHDILETHHLAHLPTTQVVCLPEQTQGHNLNQDPTVQTSTTREEPQDQNHEECPTIRISPPEKIRSHGLDQCFTAHSP</sequence>
<keyword evidence="2" id="KW-0812">Transmembrane</keyword>
<gene>
    <name evidence="3" type="ORF">G7Y89_g14522</name>
</gene>
<dbReference type="OrthoDB" id="10477454at2759"/>
<feature type="compositionally biased region" description="Basic and acidic residues" evidence="1">
    <location>
        <begin position="269"/>
        <end position="294"/>
    </location>
</feature>
<keyword evidence="2" id="KW-0472">Membrane</keyword>
<evidence type="ECO:0000256" key="1">
    <source>
        <dbReference type="SAM" id="MobiDB-lite"/>
    </source>
</evidence>
<keyword evidence="4" id="KW-1185">Reference proteome</keyword>
<protein>
    <submittedName>
        <fullName evidence="3">Uncharacterized protein</fullName>
    </submittedName>
</protein>
<organism evidence="3 4">
    <name type="scientific">Cudoniella acicularis</name>
    <dbReference type="NCBI Taxonomy" id="354080"/>
    <lineage>
        <taxon>Eukaryota</taxon>
        <taxon>Fungi</taxon>
        <taxon>Dikarya</taxon>
        <taxon>Ascomycota</taxon>
        <taxon>Pezizomycotina</taxon>
        <taxon>Leotiomycetes</taxon>
        <taxon>Helotiales</taxon>
        <taxon>Tricladiaceae</taxon>
        <taxon>Cudoniella</taxon>
    </lineage>
</organism>
<feature type="transmembrane region" description="Helical" evidence="2">
    <location>
        <begin position="12"/>
        <end position="38"/>
    </location>
</feature>
<feature type="region of interest" description="Disordered" evidence="1">
    <location>
        <begin position="254"/>
        <end position="294"/>
    </location>
</feature>
<comment type="caution">
    <text evidence="3">The sequence shown here is derived from an EMBL/GenBank/DDBJ whole genome shotgun (WGS) entry which is preliminary data.</text>
</comment>
<dbReference type="AlphaFoldDB" id="A0A8H4VSV9"/>
<dbReference type="EMBL" id="JAAMPI010001944">
    <property type="protein sequence ID" value="KAF4621566.1"/>
    <property type="molecule type" value="Genomic_DNA"/>
</dbReference>
<feature type="transmembrane region" description="Helical" evidence="2">
    <location>
        <begin position="86"/>
        <end position="105"/>
    </location>
</feature>
<reference evidence="3 4" key="1">
    <citation type="submission" date="2020-03" db="EMBL/GenBank/DDBJ databases">
        <title>Draft Genome Sequence of Cudoniella acicularis.</title>
        <authorList>
            <person name="Buettner E."/>
            <person name="Kellner H."/>
        </authorList>
    </citation>
    <scope>NUCLEOTIDE SEQUENCE [LARGE SCALE GENOMIC DNA]</scope>
    <source>
        <strain evidence="3 4">DSM 108380</strain>
    </source>
</reference>
<feature type="compositionally biased region" description="Polar residues" evidence="1">
    <location>
        <begin position="254"/>
        <end position="268"/>
    </location>
</feature>
<dbReference type="Proteomes" id="UP000566819">
    <property type="component" value="Unassembled WGS sequence"/>
</dbReference>
<evidence type="ECO:0000313" key="3">
    <source>
        <dbReference type="EMBL" id="KAF4621566.1"/>
    </source>
</evidence>
<feature type="region of interest" description="Disordered" evidence="1">
    <location>
        <begin position="133"/>
        <end position="155"/>
    </location>
</feature>
<name>A0A8H4VSV9_9HELO</name>
<proteinExistence type="predicted"/>
<accession>A0A8H4VSV9</accession>
<feature type="transmembrane region" description="Helical" evidence="2">
    <location>
        <begin position="50"/>
        <end position="74"/>
    </location>
</feature>
<evidence type="ECO:0000313" key="4">
    <source>
        <dbReference type="Proteomes" id="UP000566819"/>
    </source>
</evidence>